<dbReference type="InterPro" id="IPR036179">
    <property type="entry name" value="Ig-like_dom_sf"/>
</dbReference>
<keyword evidence="4" id="KW-0325">Glycoprotein</keyword>
<feature type="transmembrane region" description="Helical" evidence="5">
    <location>
        <begin position="246"/>
        <end position="270"/>
    </location>
</feature>
<evidence type="ECO:0000256" key="5">
    <source>
        <dbReference type="SAM" id="Phobius"/>
    </source>
</evidence>
<keyword evidence="2 6" id="KW-0732">Signal</keyword>
<feature type="transmembrane region" description="Helical" evidence="5">
    <location>
        <begin position="338"/>
        <end position="361"/>
    </location>
</feature>
<feature type="signal peptide" evidence="6">
    <location>
        <begin position="1"/>
        <end position="19"/>
    </location>
</feature>
<dbReference type="PANTHER" id="PTHR12080:SF48">
    <property type="entry name" value="IMMUNOGLOBULIN SUBTYPE DOMAIN-CONTAINING PROTEIN"/>
    <property type="match status" value="1"/>
</dbReference>
<comment type="subcellular location">
    <subcellularLocation>
        <location evidence="1">Membrane</location>
    </subcellularLocation>
</comment>
<evidence type="ECO:0000259" key="7">
    <source>
        <dbReference type="PROSITE" id="PS50835"/>
    </source>
</evidence>
<evidence type="ECO:0000256" key="6">
    <source>
        <dbReference type="SAM" id="SignalP"/>
    </source>
</evidence>
<evidence type="ECO:0000256" key="2">
    <source>
        <dbReference type="ARBA" id="ARBA00022729"/>
    </source>
</evidence>
<organism evidence="8 9">
    <name type="scientific">Huso huso</name>
    <name type="common">Beluga</name>
    <name type="synonym">Acipenser huso</name>
    <dbReference type="NCBI Taxonomy" id="61971"/>
    <lineage>
        <taxon>Eukaryota</taxon>
        <taxon>Metazoa</taxon>
        <taxon>Chordata</taxon>
        <taxon>Craniata</taxon>
        <taxon>Vertebrata</taxon>
        <taxon>Euteleostomi</taxon>
        <taxon>Actinopterygii</taxon>
        <taxon>Chondrostei</taxon>
        <taxon>Acipenseriformes</taxon>
        <taxon>Acipenseridae</taxon>
        <taxon>Huso</taxon>
    </lineage>
</organism>
<comment type="caution">
    <text evidence="8">The sequence shown here is derived from an EMBL/GenBank/DDBJ whole genome shotgun (WGS) entry which is preliminary data.</text>
</comment>
<feature type="domain" description="Ig-like" evidence="7">
    <location>
        <begin position="128"/>
        <end position="197"/>
    </location>
</feature>
<dbReference type="SUPFAM" id="SSF48726">
    <property type="entry name" value="Immunoglobulin"/>
    <property type="match status" value="2"/>
</dbReference>
<dbReference type="PROSITE" id="PS50835">
    <property type="entry name" value="IG_LIKE"/>
    <property type="match status" value="1"/>
</dbReference>
<feature type="transmembrane region" description="Helical" evidence="5">
    <location>
        <begin position="308"/>
        <end position="326"/>
    </location>
</feature>
<evidence type="ECO:0000256" key="1">
    <source>
        <dbReference type="ARBA" id="ARBA00004370"/>
    </source>
</evidence>
<protein>
    <recommendedName>
        <fullName evidence="7">Ig-like domain-containing protein</fullName>
    </recommendedName>
</protein>
<dbReference type="CDD" id="cd00096">
    <property type="entry name" value="Ig"/>
    <property type="match status" value="1"/>
</dbReference>
<dbReference type="InterPro" id="IPR007110">
    <property type="entry name" value="Ig-like_dom"/>
</dbReference>
<evidence type="ECO:0000313" key="9">
    <source>
        <dbReference type="Proteomes" id="UP001369086"/>
    </source>
</evidence>
<feature type="transmembrane region" description="Helical" evidence="5">
    <location>
        <begin position="210"/>
        <end position="234"/>
    </location>
</feature>
<keyword evidence="3 5" id="KW-0472">Membrane</keyword>
<evidence type="ECO:0000256" key="3">
    <source>
        <dbReference type="ARBA" id="ARBA00023136"/>
    </source>
</evidence>
<dbReference type="Gene3D" id="2.60.40.10">
    <property type="entry name" value="Immunoglobulins"/>
    <property type="match status" value="2"/>
</dbReference>
<dbReference type="Proteomes" id="UP001369086">
    <property type="component" value="Unassembled WGS sequence"/>
</dbReference>
<keyword evidence="5" id="KW-0812">Transmembrane</keyword>
<dbReference type="InterPro" id="IPR015631">
    <property type="entry name" value="CD2/SLAM_rcpt"/>
</dbReference>
<dbReference type="InterPro" id="IPR013783">
    <property type="entry name" value="Ig-like_fold"/>
</dbReference>
<feature type="chain" id="PRO_5047521436" description="Ig-like domain-containing protein" evidence="6">
    <location>
        <begin position="20"/>
        <end position="395"/>
    </location>
</feature>
<accession>A0ABR1A9J0</accession>
<name>A0ABR1A9J0_HUSHU</name>
<dbReference type="EMBL" id="JAHFZB010000001">
    <property type="protein sequence ID" value="KAK6493736.1"/>
    <property type="molecule type" value="Genomic_DNA"/>
</dbReference>
<gene>
    <name evidence="8" type="ORF">HHUSO_G100</name>
</gene>
<evidence type="ECO:0000313" key="8">
    <source>
        <dbReference type="EMBL" id="KAK6493736.1"/>
    </source>
</evidence>
<feature type="transmembrane region" description="Helical" evidence="5">
    <location>
        <begin position="276"/>
        <end position="296"/>
    </location>
</feature>
<proteinExistence type="predicted"/>
<keyword evidence="5" id="KW-1133">Transmembrane helix</keyword>
<evidence type="ECO:0000256" key="4">
    <source>
        <dbReference type="ARBA" id="ARBA00023180"/>
    </source>
</evidence>
<keyword evidence="9" id="KW-1185">Reference proteome</keyword>
<sequence length="395" mass="45231">MTWIFFWILFPIVVKVTNEVPGDRLEVPEIPVYLGDSVSLPGAKGNQTRLIEWTFKNSSGYSEDVLTLYSASPESPDIFAKYKKRISVLPNGSFTLNHVEWQDGGHYERRINQKERQQYWLRVLELPGDPSIIKNQDILTCNVTSYNSVTWTKDDQNVPEDFEISNNTLKLPSNASESRLCGVYKCQAQFTKHKKTSDLLLIVFSDWQKAIVIIEICAFVMNLLSVPSITMLFWKWEERGFGLMHWWLDIGAVADLVSPILNIAGLSLWIHEDNNLTVVLGILMVIAISILILTIIERRQVQLQWLHCVIKIVQYLLTLSVILFNIYKESPCSFFMQNSLLCFLTPVLLVGLLWACTFIYCRVAAGNTKFTRTAENEEKNETLHREEGQVCPVSS</sequence>
<dbReference type="PANTHER" id="PTHR12080">
    <property type="entry name" value="SIGNALING LYMPHOCYTIC ACTIVATION MOLECULE"/>
    <property type="match status" value="1"/>
</dbReference>
<reference evidence="8 9" key="1">
    <citation type="submission" date="2021-05" db="EMBL/GenBank/DDBJ databases">
        <authorList>
            <person name="Zahm M."/>
            <person name="Klopp C."/>
            <person name="Cabau C."/>
            <person name="Kuhl H."/>
            <person name="Suciu R."/>
            <person name="Ciorpac M."/>
            <person name="Holostenco D."/>
            <person name="Gessner J."/>
            <person name="Wuertz S."/>
            <person name="Hohne C."/>
            <person name="Stock M."/>
            <person name="Gislard M."/>
            <person name="Lluch J."/>
            <person name="Milhes M."/>
            <person name="Lampietro C."/>
            <person name="Lopez Roques C."/>
            <person name="Donnadieu C."/>
            <person name="Du K."/>
            <person name="Schartl M."/>
            <person name="Guiguen Y."/>
        </authorList>
    </citation>
    <scope>NUCLEOTIDE SEQUENCE [LARGE SCALE GENOMIC DNA]</scope>
    <source>
        <strain evidence="8">Hh-F2</strain>
        <tissue evidence="8">Blood</tissue>
    </source>
</reference>